<keyword evidence="2" id="KW-1185">Reference proteome</keyword>
<reference evidence="1" key="1">
    <citation type="submission" date="2015-04" db="UniProtKB">
        <authorList>
            <consortium name="EnsemblPlants"/>
        </authorList>
    </citation>
    <scope>IDENTIFICATION</scope>
    <source>
        <strain evidence="1">SL10</strain>
    </source>
</reference>
<dbReference type="EnsemblPlants" id="ONIVA05G11510.1">
    <property type="protein sequence ID" value="ONIVA05G11510.1"/>
    <property type="gene ID" value="ONIVA05G11510"/>
</dbReference>
<sequence>MRGCKRNCTVAPTNKTRKYHDVIVDLEGKDDHIHVTKRIKESCESTHKLLEKIKAQDEVYFTDIWRKGNNKMVRVLP</sequence>
<dbReference type="AlphaFoldDB" id="A0A0E0HCE4"/>
<proteinExistence type="predicted"/>
<dbReference type="Gramene" id="ONIVA05G11510.1">
    <property type="protein sequence ID" value="ONIVA05G11510.1"/>
    <property type="gene ID" value="ONIVA05G11510"/>
</dbReference>
<dbReference type="HOGENOM" id="CLU_2642301_0_0_1"/>
<organism evidence="1">
    <name type="scientific">Oryza nivara</name>
    <name type="common">Indian wild rice</name>
    <name type="synonym">Oryza sativa f. spontanea</name>
    <dbReference type="NCBI Taxonomy" id="4536"/>
    <lineage>
        <taxon>Eukaryota</taxon>
        <taxon>Viridiplantae</taxon>
        <taxon>Streptophyta</taxon>
        <taxon>Embryophyta</taxon>
        <taxon>Tracheophyta</taxon>
        <taxon>Spermatophyta</taxon>
        <taxon>Magnoliopsida</taxon>
        <taxon>Liliopsida</taxon>
        <taxon>Poales</taxon>
        <taxon>Poaceae</taxon>
        <taxon>BOP clade</taxon>
        <taxon>Oryzoideae</taxon>
        <taxon>Oryzeae</taxon>
        <taxon>Oryzinae</taxon>
        <taxon>Oryza</taxon>
    </lineage>
</organism>
<dbReference type="Proteomes" id="UP000006591">
    <property type="component" value="Chromosome 5"/>
</dbReference>
<protein>
    <submittedName>
        <fullName evidence="1">Uncharacterized protein</fullName>
    </submittedName>
</protein>
<evidence type="ECO:0000313" key="1">
    <source>
        <dbReference type="EnsemblPlants" id="ONIVA05G11510.1"/>
    </source>
</evidence>
<name>A0A0E0HCE4_ORYNI</name>
<reference evidence="1" key="2">
    <citation type="submission" date="2018-04" db="EMBL/GenBank/DDBJ databases">
        <title>OnivRS2 (Oryza nivara Reference Sequence Version 2).</title>
        <authorList>
            <person name="Zhang J."/>
            <person name="Kudrna D."/>
            <person name="Lee S."/>
            <person name="Talag J."/>
            <person name="Rajasekar S."/>
            <person name="Welchert J."/>
            <person name="Hsing Y.-I."/>
            <person name="Wing R.A."/>
        </authorList>
    </citation>
    <scope>NUCLEOTIDE SEQUENCE [LARGE SCALE GENOMIC DNA]</scope>
    <source>
        <strain evidence="1">SL10</strain>
    </source>
</reference>
<accession>A0A0E0HCE4</accession>
<evidence type="ECO:0000313" key="2">
    <source>
        <dbReference type="Proteomes" id="UP000006591"/>
    </source>
</evidence>